<organism evidence="1 2">
    <name type="scientific">Letharia lupina</name>
    <dbReference type="NCBI Taxonomy" id="560253"/>
    <lineage>
        <taxon>Eukaryota</taxon>
        <taxon>Fungi</taxon>
        <taxon>Dikarya</taxon>
        <taxon>Ascomycota</taxon>
        <taxon>Pezizomycotina</taxon>
        <taxon>Lecanoromycetes</taxon>
        <taxon>OSLEUM clade</taxon>
        <taxon>Lecanoromycetidae</taxon>
        <taxon>Lecanorales</taxon>
        <taxon>Lecanorineae</taxon>
        <taxon>Parmeliaceae</taxon>
        <taxon>Letharia</taxon>
    </lineage>
</organism>
<comment type="caution">
    <text evidence="1">The sequence shown here is derived from an EMBL/GenBank/DDBJ whole genome shotgun (WGS) entry which is preliminary data.</text>
</comment>
<dbReference type="AlphaFoldDB" id="A0A8H6C6D0"/>
<proteinExistence type="predicted"/>
<gene>
    <name evidence="1" type="ORF">HO133_006715</name>
</gene>
<protein>
    <submittedName>
        <fullName evidence="1">Uncharacterized protein</fullName>
    </submittedName>
</protein>
<evidence type="ECO:0000313" key="2">
    <source>
        <dbReference type="Proteomes" id="UP000593566"/>
    </source>
</evidence>
<dbReference type="RefSeq" id="XP_037147048.1">
    <property type="nucleotide sequence ID" value="XM_037297612.1"/>
</dbReference>
<reference evidence="1 2" key="1">
    <citation type="journal article" date="2020" name="Genomics">
        <title>Complete, high-quality genomes from long-read metagenomic sequencing of two wolf lichen thalli reveals enigmatic genome architecture.</title>
        <authorList>
            <person name="McKenzie S.K."/>
            <person name="Walston R.F."/>
            <person name="Allen J.L."/>
        </authorList>
    </citation>
    <scope>NUCLEOTIDE SEQUENCE [LARGE SCALE GENOMIC DNA]</scope>
    <source>
        <strain evidence="1">WasteWater1</strain>
    </source>
</reference>
<sequence length="161" mass="18954">MPSHEMPWPQWTREENIICVWFSALGLAIPDIARIIEHKLGRPTRHPRGYFRQMDRINQEEAERGRPRLCGRDMLDWDRAAVDNFLILLTDDTDLLDHLLWFGEEHLGLLRTHHGGQYLGRGIPLNEAVDVEDMQYQWARLLSRHQRFYGNPARYGGGHLF</sequence>
<dbReference type="GeneID" id="59335116"/>
<keyword evidence="2" id="KW-1185">Reference proteome</keyword>
<dbReference type="EMBL" id="JACCJB010000026">
    <property type="protein sequence ID" value="KAF6217613.1"/>
    <property type="molecule type" value="Genomic_DNA"/>
</dbReference>
<dbReference type="Proteomes" id="UP000593566">
    <property type="component" value="Unassembled WGS sequence"/>
</dbReference>
<evidence type="ECO:0000313" key="1">
    <source>
        <dbReference type="EMBL" id="KAF6217613.1"/>
    </source>
</evidence>
<accession>A0A8H6C6D0</accession>
<name>A0A8H6C6D0_9LECA</name>